<accession>A0A1H4IPV6</accession>
<name>A0A1H4IPV6_RHOJO</name>
<organism evidence="1 2">
    <name type="scientific">Rhodococcus jostii</name>
    <dbReference type="NCBI Taxonomy" id="132919"/>
    <lineage>
        <taxon>Bacteria</taxon>
        <taxon>Bacillati</taxon>
        <taxon>Actinomycetota</taxon>
        <taxon>Actinomycetes</taxon>
        <taxon>Mycobacteriales</taxon>
        <taxon>Nocardiaceae</taxon>
        <taxon>Rhodococcus</taxon>
    </lineage>
</organism>
<sequence length="64" mass="7450">MERIVKAMPDNRRVTGLDKWTTEQLEEFLEDHEREAVPHADPGKPLLTYDAVRAELARRRSAHP</sequence>
<reference evidence="2" key="1">
    <citation type="submission" date="2016-10" db="EMBL/GenBank/DDBJ databases">
        <authorList>
            <person name="Varghese N."/>
        </authorList>
    </citation>
    <scope>NUCLEOTIDE SEQUENCE [LARGE SCALE GENOMIC DNA]</scope>
    <source>
        <strain evidence="2">DSM 44719</strain>
    </source>
</reference>
<evidence type="ECO:0000313" key="2">
    <source>
        <dbReference type="Proteomes" id="UP000183407"/>
    </source>
</evidence>
<protein>
    <submittedName>
        <fullName evidence="1">Uncharacterized protein</fullName>
    </submittedName>
</protein>
<dbReference type="Proteomes" id="UP000183407">
    <property type="component" value="Unassembled WGS sequence"/>
</dbReference>
<evidence type="ECO:0000313" key="1">
    <source>
        <dbReference type="EMBL" id="SEB36099.1"/>
    </source>
</evidence>
<dbReference type="AlphaFoldDB" id="A0A1H4IPV6"/>
<gene>
    <name evidence="1" type="ORF">SAMN04490220_0361</name>
</gene>
<dbReference type="EMBL" id="FNTL01000002">
    <property type="protein sequence ID" value="SEB36099.1"/>
    <property type="molecule type" value="Genomic_DNA"/>
</dbReference>
<proteinExistence type="predicted"/>